<feature type="transmembrane region" description="Helical" evidence="5">
    <location>
        <begin position="82"/>
        <end position="101"/>
    </location>
</feature>
<dbReference type="GO" id="GO:0016020">
    <property type="term" value="C:membrane"/>
    <property type="evidence" value="ECO:0007669"/>
    <property type="project" value="UniProtKB-SubCell"/>
</dbReference>
<evidence type="ECO:0000256" key="1">
    <source>
        <dbReference type="ARBA" id="ARBA00004141"/>
    </source>
</evidence>
<comment type="caution">
    <text evidence="7">The sequence shown here is derived from an EMBL/GenBank/DDBJ whole genome shotgun (WGS) entry which is preliminary data.</text>
</comment>
<dbReference type="GO" id="GO:0008271">
    <property type="term" value="F:secondary active sulfate transmembrane transporter activity"/>
    <property type="evidence" value="ECO:0007669"/>
    <property type="project" value="InterPro"/>
</dbReference>
<dbReference type="Pfam" id="PF00916">
    <property type="entry name" value="Sulfate_transp"/>
    <property type="match status" value="1"/>
</dbReference>
<dbReference type="PANTHER" id="PTHR11814">
    <property type="entry name" value="SULFATE TRANSPORTER"/>
    <property type="match status" value="1"/>
</dbReference>
<dbReference type="InterPro" id="IPR001902">
    <property type="entry name" value="SLC26A/SulP_fam"/>
</dbReference>
<feature type="transmembrane region" description="Helical" evidence="5">
    <location>
        <begin position="394"/>
        <end position="422"/>
    </location>
</feature>
<evidence type="ECO:0000259" key="6">
    <source>
        <dbReference type="PROSITE" id="PS50801"/>
    </source>
</evidence>
<protein>
    <submittedName>
        <fullName evidence="7">SulP family inorganic anion transporter</fullName>
    </submittedName>
</protein>
<dbReference type="InterPro" id="IPR011547">
    <property type="entry name" value="SLC26A/SulP_dom"/>
</dbReference>
<feature type="transmembrane region" description="Helical" evidence="5">
    <location>
        <begin position="188"/>
        <end position="206"/>
    </location>
</feature>
<dbReference type="Pfam" id="PF01740">
    <property type="entry name" value="STAS"/>
    <property type="match status" value="1"/>
</dbReference>
<feature type="transmembrane region" description="Helical" evidence="5">
    <location>
        <begin position="334"/>
        <end position="354"/>
    </location>
</feature>
<dbReference type="PROSITE" id="PS50801">
    <property type="entry name" value="STAS"/>
    <property type="match status" value="1"/>
</dbReference>
<gene>
    <name evidence="7" type="ORF">JJB11_18860</name>
</gene>
<feature type="transmembrane region" description="Helical" evidence="5">
    <location>
        <begin position="57"/>
        <end position="76"/>
    </location>
</feature>
<evidence type="ECO:0000256" key="3">
    <source>
        <dbReference type="ARBA" id="ARBA00022989"/>
    </source>
</evidence>
<accession>A0A934TVD4</accession>
<keyword evidence="4 5" id="KW-0472">Membrane</keyword>
<dbReference type="Gene3D" id="3.30.750.24">
    <property type="entry name" value="STAS domain"/>
    <property type="match status" value="1"/>
</dbReference>
<keyword evidence="3 5" id="KW-1133">Transmembrane helix</keyword>
<feature type="domain" description="STAS" evidence="6">
    <location>
        <begin position="447"/>
        <end position="560"/>
    </location>
</feature>
<feature type="transmembrane region" description="Helical" evidence="5">
    <location>
        <begin position="108"/>
        <end position="131"/>
    </location>
</feature>
<reference evidence="7" key="1">
    <citation type="journal article" date="2012" name="J. Microbiol. Biotechnol.">
        <title>Ramlibacter ginsenosidimutans sp. nov., with ginsenoside-converting activity.</title>
        <authorList>
            <person name="Wang L."/>
            <person name="An D.S."/>
            <person name="Kim S.G."/>
            <person name="Jin F.X."/>
            <person name="Kim S.C."/>
            <person name="Lee S.T."/>
            <person name="Im W.T."/>
        </authorList>
    </citation>
    <scope>NUCLEOTIDE SEQUENCE</scope>
    <source>
        <strain evidence="7">KACC 17527</strain>
    </source>
</reference>
<evidence type="ECO:0000256" key="2">
    <source>
        <dbReference type="ARBA" id="ARBA00022692"/>
    </source>
</evidence>
<dbReference type="InterPro" id="IPR018045">
    <property type="entry name" value="S04_transporter_CS"/>
</dbReference>
<evidence type="ECO:0000256" key="5">
    <source>
        <dbReference type="SAM" id="Phobius"/>
    </source>
</evidence>
<evidence type="ECO:0000313" key="8">
    <source>
        <dbReference type="Proteomes" id="UP000630528"/>
    </source>
</evidence>
<dbReference type="NCBIfam" id="TIGR00815">
    <property type="entry name" value="sulP"/>
    <property type="match status" value="1"/>
</dbReference>
<comment type="subcellular location">
    <subcellularLocation>
        <location evidence="1">Membrane</location>
        <topology evidence="1">Multi-pass membrane protein</topology>
    </subcellularLocation>
</comment>
<dbReference type="InterPro" id="IPR036513">
    <property type="entry name" value="STAS_dom_sf"/>
</dbReference>
<dbReference type="EMBL" id="JAEPWM010000008">
    <property type="protein sequence ID" value="MBK6008169.1"/>
    <property type="molecule type" value="Genomic_DNA"/>
</dbReference>
<dbReference type="SUPFAM" id="SSF52091">
    <property type="entry name" value="SpoIIaa-like"/>
    <property type="match status" value="1"/>
</dbReference>
<evidence type="ECO:0000313" key="7">
    <source>
        <dbReference type="EMBL" id="MBK6008169.1"/>
    </source>
</evidence>
<sequence>MDTSLPELATVGRRRAPWLEWVRSYQREWLAPDVVAGATAAAVVIPKALAYATIAGLPVQVGLYTALVPMAVYALLGTSRPLSVSTTTTLAILTGTALAGLGPGASDGALLTACATLTLLVGAMLLLAGVLRLGFVANFISEPVLVGFKAGIGTVIVVDQVPKLLGIHFDKGNFLQNVAGIVQNLPHTSWPTLAVALAMIAILFGLERFVPKAPAPLIAVAASIVAMRVLDLQSLGVGAVGKVPTGLPTPTLPDWHLVTQLWPAAAGIALMSFTETIAVARAFAQSGEPAPDSNRELVATGAANAAGALLGAMPAGGGMSQTAVNRHAGARSQLAGLVTAAFALASLLLLGPFIGAMPQATLAAVVIVYSIGLVQPAEFRAIRRVRTKEFRWALVAMAGVILLGTLQGILVAIVVSLAALAFQASDPALQVLVRKRGTNVFRPRSPENPDDESYPGLLLLRPEGRIFFANASRLGQKITEQIALARPKVVALHMRGVFDMEYTALKMWTEAEQRLREAGITVWLVGMNPGVLEMVRQSPLGEALGEQRMFHNLEQAVAHYLAMEPRTAGGRSVGSAIGSGASPVVSK</sequence>
<keyword evidence="2 5" id="KW-0812">Transmembrane</keyword>
<name>A0A934TVD4_9BURK</name>
<organism evidence="7 8">
    <name type="scientific">Ramlibacter ginsenosidimutans</name>
    <dbReference type="NCBI Taxonomy" id="502333"/>
    <lineage>
        <taxon>Bacteria</taxon>
        <taxon>Pseudomonadati</taxon>
        <taxon>Pseudomonadota</taxon>
        <taxon>Betaproteobacteria</taxon>
        <taxon>Burkholderiales</taxon>
        <taxon>Comamonadaceae</taxon>
        <taxon>Ramlibacter</taxon>
    </lineage>
</organism>
<feature type="transmembrane region" description="Helical" evidence="5">
    <location>
        <begin position="360"/>
        <end position="382"/>
    </location>
</feature>
<dbReference type="CDD" id="cd07042">
    <property type="entry name" value="STAS_SulP_like_sulfate_transporter"/>
    <property type="match status" value="1"/>
</dbReference>
<evidence type="ECO:0000256" key="4">
    <source>
        <dbReference type="ARBA" id="ARBA00023136"/>
    </source>
</evidence>
<reference evidence="7" key="2">
    <citation type="submission" date="2021-01" db="EMBL/GenBank/DDBJ databases">
        <authorList>
            <person name="Kang M."/>
        </authorList>
    </citation>
    <scope>NUCLEOTIDE SEQUENCE</scope>
    <source>
        <strain evidence="7">KACC 17527</strain>
    </source>
</reference>
<dbReference type="PROSITE" id="PS01130">
    <property type="entry name" value="SLC26A"/>
    <property type="match status" value="1"/>
</dbReference>
<dbReference type="InterPro" id="IPR002645">
    <property type="entry name" value="STAS_dom"/>
</dbReference>
<dbReference type="AlphaFoldDB" id="A0A934TVD4"/>
<dbReference type="Proteomes" id="UP000630528">
    <property type="component" value="Unassembled WGS sequence"/>
</dbReference>
<proteinExistence type="predicted"/>
<keyword evidence="8" id="KW-1185">Reference proteome</keyword>
<dbReference type="RefSeq" id="WP_201174970.1">
    <property type="nucleotide sequence ID" value="NZ_JAEPWM010000008.1"/>
</dbReference>